<name>A0A1D7ZZH9_LIMFE</name>
<evidence type="ECO:0000313" key="3">
    <source>
        <dbReference type="EMBL" id="AOR75230.1"/>
    </source>
</evidence>
<proteinExistence type="predicted"/>
<keyword evidence="1" id="KW-0547">Nucleotide-binding</keyword>
<dbReference type="SUPFAM" id="SSF53795">
    <property type="entry name" value="PEP carboxykinase-like"/>
    <property type="match status" value="1"/>
</dbReference>
<protein>
    <recommendedName>
        <fullName evidence="5">Phosphoenolpyruvate carboxykinase</fullName>
    </recommendedName>
</protein>
<accession>A0A1D7ZZH9</accession>
<sequence length="577" mass="65571">MAKMKGRRMFMTETHQSVRTDALYMNPDRGIATLDFSKYYVNNFYNLINSKGLVEIIRLYLTSSHHTKDANGIENVSAEEYVAILKKVFINDDHAYDDFTPQEILASFESLYSFYRSFLRVSITNFNDNSVITHSFKEADARFNDLVIRNYRIIEEKLQGFVNNVYRQVNAGTNATLLVRDHQWPAPKGYESLTDVTFIDKVMLQPPMLMHTKSNKREGVFSAVDYNPVDHFAGQRQEWLCYPAKVGESLIFIYFHVDYMVNGLALSNLFELATAEEVEGQKPDAILIFGQEKTAGDVSHYHYDSDNNLWVGEVPYNDKTTYFGYMKKMCLTLHNLHQIYSGKLPIHGSMVRIKFTNGKDKTVVFFGDSGAGKSESLEALQEIADEQIVEMETIFDDMGSFILDDQAKGGIYAQGTETGAFVRLDDLSSSVAFSNMDRGVFLNPERKNARVIIPADAYENVVAHHEIDMWVYANNYSDGIGVHQFENEEEAKEVFIAGKRKALGTTDEVGMSSTFFANPFGPVQEPERTKPIIDEVFKRLFKDGVYVGEVYTHLGTDKSKDALHESAQELLDQLMNS</sequence>
<keyword evidence="2" id="KW-0456">Lyase</keyword>
<evidence type="ECO:0000256" key="2">
    <source>
        <dbReference type="ARBA" id="ARBA00023239"/>
    </source>
</evidence>
<dbReference type="EMBL" id="CP017151">
    <property type="protein sequence ID" value="AOR75230.1"/>
    <property type="molecule type" value="Genomic_DNA"/>
</dbReference>
<dbReference type="Proteomes" id="UP000094714">
    <property type="component" value="Chromosome"/>
</dbReference>
<dbReference type="Gene3D" id="3.40.449.10">
    <property type="entry name" value="Phosphoenolpyruvate Carboxykinase, domain 1"/>
    <property type="match status" value="1"/>
</dbReference>
<evidence type="ECO:0000313" key="4">
    <source>
        <dbReference type="Proteomes" id="UP000094714"/>
    </source>
</evidence>
<dbReference type="Gene3D" id="3.90.228.20">
    <property type="match status" value="1"/>
</dbReference>
<organism evidence="3 4">
    <name type="scientific">Limosilactobacillus fermentum</name>
    <name type="common">Lactobacillus fermentum</name>
    <dbReference type="NCBI Taxonomy" id="1613"/>
    <lineage>
        <taxon>Bacteria</taxon>
        <taxon>Bacillati</taxon>
        <taxon>Bacillota</taxon>
        <taxon>Bacilli</taxon>
        <taxon>Lactobacillales</taxon>
        <taxon>Lactobacillaceae</taxon>
        <taxon>Limosilactobacillus</taxon>
    </lineage>
</organism>
<evidence type="ECO:0008006" key="5">
    <source>
        <dbReference type="Google" id="ProtNLM"/>
    </source>
</evidence>
<reference evidence="3 4" key="1">
    <citation type="submission" date="2016-09" db="EMBL/GenBank/DDBJ databases">
        <title>Genome Sequence of the Lactobacillus fermentum strain NCC2970 (CNCM I-5068).</title>
        <authorList>
            <person name="Barretto C."/>
            <person name="Ngom-Bru C."/>
            <person name="Genevaz A."/>
            <person name="Fournier C."/>
            <person name="Moine D."/>
            <person name="Kassam M."/>
            <person name="Iltis A."/>
            <person name="Sagory-Zalkind P."/>
            <person name="Faucherand G."/>
            <person name="Descombes P."/>
            <person name="Duboux S."/>
        </authorList>
    </citation>
    <scope>NUCLEOTIDE SEQUENCE [LARGE SCALE GENOMIC DNA]</scope>
    <source>
        <strain evidence="3 4">NCC2970</strain>
    </source>
</reference>
<dbReference type="AlphaFoldDB" id="A0A1D7ZZH9"/>
<dbReference type="PATRIC" id="fig|1613.112.peg.1872"/>
<dbReference type="GO" id="GO:0004611">
    <property type="term" value="F:phosphoenolpyruvate carboxykinase activity"/>
    <property type="evidence" value="ECO:0007669"/>
    <property type="project" value="InterPro"/>
</dbReference>
<dbReference type="GO" id="GO:0006094">
    <property type="term" value="P:gluconeogenesis"/>
    <property type="evidence" value="ECO:0007669"/>
    <property type="project" value="InterPro"/>
</dbReference>
<evidence type="ECO:0000256" key="1">
    <source>
        <dbReference type="ARBA" id="ARBA00022741"/>
    </source>
</evidence>
<gene>
    <name evidence="3" type="ORF">LACFE_CDS1787</name>
</gene>
<dbReference type="InterPro" id="IPR008210">
    <property type="entry name" value="PEP_carboxykinase_N"/>
</dbReference>
<dbReference type="GO" id="GO:0017076">
    <property type="term" value="F:purine nucleotide binding"/>
    <property type="evidence" value="ECO:0007669"/>
    <property type="project" value="InterPro"/>
</dbReference>
<dbReference type="InterPro" id="IPR013035">
    <property type="entry name" value="PEP_carboxykinase_C"/>
</dbReference>